<dbReference type="Proteomes" id="UP000184693">
    <property type="component" value="Unassembled WGS sequence"/>
</dbReference>
<name>A0A1N6JCA1_9BURK</name>
<evidence type="ECO:0008006" key="5">
    <source>
        <dbReference type="Google" id="ProtNLM"/>
    </source>
</evidence>
<dbReference type="AlphaFoldDB" id="A0A1N6JCA1"/>
<evidence type="ECO:0000256" key="1">
    <source>
        <dbReference type="SAM" id="MobiDB-lite"/>
    </source>
</evidence>
<evidence type="ECO:0000313" key="4">
    <source>
        <dbReference type="Proteomes" id="UP000184693"/>
    </source>
</evidence>
<gene>
    <name evidence="3" type="ORF">SAMN05444168_4195</name>
</gene>
<feature type="chain" id="PRO_5012275036" description="DUF4148 domain-containing protein" evidence="2">
    <location>
        <begin position="24"/>
        <end position="100"/>
    </location>
</feature>
<reference evidence="3 4" key="1">
    <citation type="submission" date="2016-11" db="EMBL/GenBank/DDBJ databases">
        <authorList>
            <person name="Jaros S."/>
            <person name="Januszkiewicz K."/>
            <person name="Wedrychowicz H."/>
        </authorList>
    </citation>
    <scope>NUCLEOTIDE SEQUENCE [LARGE SCALE GENOMIC DNA]</scope>
    <source>
        <strain evidence="3 4">GAS86</strain>
    </source>
</reference>
<keyword evidence="2" id="KW-0732">Signal</keyword>
<feature type="compositionally biased region" description="Low complexity" evidence="1">
    <location>
        <begin position="71"/>
        <end position="81"/>
    </location>
</feature>
<dbReference type="OrthoDB" id="9012717at2"/>
<organism evidence="3 4">
    <name type="scientific">Paraburkholderia phenazinium</name>
    <dbReference type="NCBI Taxonomy" id="60549"/>
    <lineage>
        <taxon>Bacteria</taxon>
        <taxon>Pseudomonadati</taxon>
        <taxon>Pseudomonadota</taxon>
        <taxon>Betaproteobacteria</taxon>
        <taxon>Burkholderiales</taxon>
        <taxon>Burkholderiaceae</taxon>
        <taxon>Paraburkholderia</taxon>
    </lineage>
</organism>
<evidence type="ECO:0000313" key="3">
    <source>
        <dbReference type="EMBL" id="SIO41978.1"/>
    </source>
</evidence>
<proteinExistence type="predicted"/>
<evidence type="ECO:0000256" key="2">
    <source>
        <dbReference type="SAM" id="SignalP"/>
    </source>
</evidence>
<feature type="region of interest" description="Disordered" evidence="1">
    <location>
        <begin position="41"/>
        <end position="91"/>
    </location>
</feature>
<feature type="compositionally biased region" description="Polar residues" evidence="1">
    <location>
        <begin position="56"/>
        <end position="70"/>
    </location>
</feature>
<dbReference type="RefSeq" id="WP_074266321.1">
    <property type="nucleotide sequence ID" value="NZ_FSRM01000002.1"/>
</dbReference>
<dbReference type="EMBL" id="FSRM01000002">
    <property type="protein sequence ID" value="SIO41978.1"/>
    <property type="molecule type" value="Genomic_DNA"/>
</dbReference>
<protein>
    <recommendedName>
        <fullName evidence="5">DUF4148 domain-containing protein</fullName>
    </recommendedName>
</protein>
<sequence length="100" mass="10347">MKTLIVLPLAGAGLLLAASVANGQEIRPDMQARGRAILEQNANETAQDATDMPYSETGQPGTPQARAITNSSYGGSVDSDGQSGGPRCVTGPQCNIFRGR</sequence>
<accession>A0A1N6JCA1</accession>
<feature type="signal peptide" evidence="2">
    <location>
        <begin position="1"/>
        <end position="23"/>
    </location>
</feature>